<name>A0A5N5QUL1_9AGAM</name>
<accession>A0A5N5QUL1</accession>
<feature type="compositionally biased region" description="Polar residues" evidence="1">
    <location>
        <begin position="139"/>
        <end position="152"/>
    </location>
</feature>
<dbReference type="AlphaFoldDB" id="A0A5N5QUL1"/>
<evidence type="ECO:0000313" key="3">
    <source>
        <dbReference type="Proteomes" id="UP000383932"/>
    </source>
</evidence>
<feature type="compositionally biased region" description="Low complexity" evidence="1">
    <location>
        <begin position="157"/>
        <end position="170"/>
    </location>
</feature>
<dbReference type="OrthoDB" id="3271156at2759"/>
<feature type="compositionally biased region" description="Acidic residues" evidence="1">
    <location>
        <begin position="481"/>
        <end position="503"/>
    </location>
</feature>
<feature type="compositionally biased region" description="Polar residues" evidence="1">
    <location>
        <begin position="118"/>
        <end position="131"/>
    </location>
</feature>
<dbReference type="EMBL" id="SSOP01000015">
    <property type="protein sequence ID" value="KAB5594897.1"/>
    <property type="molecule type" value="Genomic_DNA"/>
</dbReference>
<gene>
    <name evidence="2" type="ORF">CTheo_1712</name>
</gene>
<reference evidence="2 3" key="1">
    <citation type="journal article" date="2019" name="Fungal Biol. Biotechnol.">
        <title>Draft genome sequence of fastidious pathogen Ceratobasidium theobromae, which causes vascular-streak dieback in Theobroma cacao.</title>
        <authorList>
            <person name="Ali S.S."/>
            <person name="Asman A."/>
            <person name="Shao J."/>
            <person name="Firmansyah A.P."/>
            <person name="Susilo A.W."/>
            <person name="Rosmana A."/>
            <person name="McMahon P."/>
            <person name="Junaid M."/>
            <person name="Guest D."/>
            <person name="Kheng T.Y."/>
            <person name="Meinhardt L.W."/>
            <person name="Bailey B.A."/>
        </authorList>
    </citation>
    <scope>NUCLEOTIDE SEQUENCE [LARGE SCALE GENOMIC DNA]</scope>
    <source>
        <strain evidence="2 3">CT2</strain>
    </source>
</reference>
<feature type="compositionally biased region" description="Polar residues" evidence="1">
    <location>
        <begin position="241"/>
        <end position="273"/>
    </location>
</feature>
<keyword evidence="3" id="KW-1185">Reference proteome</keyword>
<feature type="region of interest" description="Disordered" evidence="1">
    <location>
        <begin position="54"/>
        <end position="378"/>
    </location>
</feature>
<organism evidence="2 3">
    <name type="scientific">Ceratobasidium theobromae</name>
    <dbReference type="NCBI Taxonomy" id="1582974"/>
    <lineage>
        <taxon>Eukaryota</taxon>
        <taxon>Fungi</taxon>
        <taxon>Dikarya</taxon>
        <taxon>Basidiomycota</taxon>
        <taxon>Agaricomycotina</taxon>
        <taxon>Agaricomycetes</taxon>
        <taxon>Cantharellales</taxon>
        <taxon>Ceratobasidiaceae</taxon>
        <taxon>Ceratobasidium</taxon>
    </lineage>
</organism>
<feature type="compositionally biased region" description="Low complexity" evidence="1">
    <location>
        <begin position="274"/>
        <end position="326"/>
    </location>
</feature>
<sequence>MSVLTNVGDRGGPTTWHFWNIKDADHLRVHHHHTMPLPIEQPLASVSALRAKFENQSRRASLKAQPRRQSSQPSLGPISPTKLTPRPSTINLKKSPPARSTILPNDGATGDGAKNGSEAANGSSTAVQSTEPAIPALASKSQPESDPVSQPEQAEDTPAPTSPSAPSTPAKQPSLAARGKAVLATKKLASNIKPQQVTPAPAPAPVTRSRLPPVPKVSAAKTPSKANPAAATSPEPKPKPASTSGTRTPSRVKTPSAASARSKTPSVPTASSLARTRVAVRPAAPSSAGAARRATTTTTTATAKPATTTRTTATKPAAASTTKPAVVKSTTTVPKAPAKSITTTKPVAPKSAATTGPARKAAVPPRPGATTTKPRVGLAGAGKTVKAAAAAGAAAGVAVAVAQEDEPTEVAPTSDVNLEVQAPVTDDLAKADQPSEAEGNASSAQEAAEATEKAPTPVEDFTPIDVDEPTTPAEGTLTPLEAEETAVLVEDDEEVAPAEDEPAGDVVEATENGAIAEGSIPESEGEDIVQEASAAPSEAAPETEEVVEAEAVSEPEPELELEHSAEPGVPTDEPETPAALVDETGDSAVGTPIEDLGHDGIVDAPAHSIVKEAKPAVDVVVEVKANPEPELAKDKEATESS</sequence>
<proteinExistence type="predicted"/>
<feature type="compositionally biased region" description="Low complexity" evidence="1">
    <location>
        <begin position="531"/>
        <end position="540"/>
    </location>
</feature>
<evidence type="ECO:0000313" key="2">
    <source>
        <dbReference type="EMBL" id="KAB5594897.1"/>
    </source>
</evidence>
<feature type="compositionally biased region" description="Acidic residues" evidence="1">
    <location>
        <begin position="541"/>
        <end position="559"/>
    </location>
</feature>
<evidence type="ECO:0000256" key="1">
    <source>
        <dbReference type="SAM" id="MobiDB-lite"/>
    </source>
</evidence>
<feature type="compositionally biased region" description="Low complexity" evidence="1">
    <location>
        <begin position="436"/>
        <end position="448"/>
    </location>
</feature>
<comment type="caution">
    <text evidence="2">The sequence shown here is derived from an EMBL/GenBank/DDBJ whole genome shotgun (WGS) entry which is preliminary data.</text>
</comment>
<feature type="region of interest" description="Disordered" evidence="1">
    <location>
        <begin position="404"/>
        <end position="600"/>
    </location>
</feature>
<dbReference type="Proteomes" id="UP000383932">
    <property type="component" value="Unassembled WGS sequence"/>
</dbReference>
<protein>
    <submittedName>
        <fullName evidence="2">Structural constituent of cell wall</fullName>
    </submittedName>
</protein>